<dbReference type="EMBL" id="JBHSMI010000028">
    <property type="protein sequence ID" value="MFC5404433.1"/>
    <property type="molecule type" value="Genomic_DNA"/>
</dbReference>
<sequence>MELVNCNRCGKLQVQRPDTLCQDCKQLYLAEAQIVKDYIKANPGANIMDVARDTGYSIKRIKEMIQN</sequence>
<evidence type="ECO:0000313" key="2">
    <source>
        <dbReference type="Proteomes" id="UP001596113"/>
    </source>
</evidence>
<protein>
    <recommendedName>
        <fullName evidence="3">Flagellar protein</fullName>
    </recommendedName>
</protein>
<name>A0ABW0HVQ5_9BACL</name>
<accession>A0ABW0HVQ5</accession>
<keyword evidence="2" id="KW-1185">Reference proteome</keyword>
<reference evidence="2" key="1">
    <citation type="journal article" date="2019" name="Int. J. Syst. Evol. Microbiol.">
        <title>The Global Catalogue of Microorganisms (GCM) 10K type strain sequencing project: providing services to taxonomists for standard genome sequencing and annotation.</title>
        <authorList>
            <consortium name="The Broad Institute Genomics Platform"/>
            <consortium name="The Broad Institute Genome Sequencing Center for Infectious Disease"/>
            <person name="Wu L."/>
            <person name="Ma J."/>
        </authorList>
    </citation>
    <scope>NUCLEOTIDE SEQUENCE [LARGE SCALE GENOMIC DNA]</scope>
    <source>
        <strain evidence="2">CGMCC 1.18575</strain>
    </source>
</reference>
<comment type="caution">
    <text evidence="1">The sequence shown here is derived from an EMBL/GenBank/DDBJ whole genome shotgun (WGS) entry which is preliminary data.</text>
</comment>
<dbReference type="RefSeq" id="WP_378134730.1">
    <property type="nucleotide sequence ID" value="NZ_JBHSMI010000028.1"/>
</dbReference>
<proteinExistence type="predicted"/>
<gene>
    <name evidence="1" type="ORF">ACFPOF_17000</name>
</gene>
<evidence type="ECO:0000313" key="1">
    <source>
        <dbReference type="EMBL" id="MFC5404433.1"/>
    </source>
</evidence>
<organism evidence="1 2">
    <name type="scientific">Cohnella soli</name>
    <dbReference type="NCBI Taxonomy" id="425005"/>
    <lineage>
        <taxon>Bacteria</taxon>
        <taxon>Bacillati</taxon>
        <taxon>Bacillota</taxon>
        <taxon>Bacilli</taxon>
        <taxon>Bacillales</taxon>
        <taxon>Paenibacillaceae</taxon>
        <taxon>Cohnella</taxon>
    </lineage>
</organism>
<evidence type="ECO:0008006" key="3">
    <source>
        <dbReference type="Google" id="ProtNLM"/>
    </source>
</evidence>
<dbReference type="Proteomes" id="UP001596113">
    <property type="component" value="Unassembled WGS sequence"/>
</dbReference>